<dbReference type="RefSeq" id="WP_344084845.1">
    <property type="nucleotide sequence ID" value="NZ_BAAAPO010000033.1"/>
</dbReference>
<sequence length="181" mass="19704">MTETTAVMTTGPGADVRAYVAQVREQLADLPSEDVDDLTLGMEADLMELASAAGPDLRSRLGTPQAYAAELRSAAGLPERSAPARPSVLRSLKEPADRLGDRILTAAPWLRELRGGWWLARAAIVGMFVGWLFYWSPLLTLVLVVVLGAASIWLGLRTRAGRTRWWPLLILNLLAALIALF</sequence>
<comment type="caution">
    <text evidence="2">The sequence shown here is derived from an EMBL/GenBank/DDBJ whole genome shotgun (WGS) entry which is preliminary data.</text>
</comment>
<proteinExistence type="predicted"/>
<keyword evidence="1" id="KW-0472">Membrane</keyword>
<evidence type="ECO:0000256" key="1">
    <source>
        <dbReference type="SAM" id="Phobius"/>
    </source>
</evidence>
<gene>
    <name evidence="2" type="ORF">GCM10009811_21520</name>
</gene>
<reference evidence="3" key="1">
    <citation type="journal article" date="2019" name="Int. J. Syst. Evol. Microbiol.">
        <title>The Global Catalogue of Microorganisms (GCM) 10K type strain sequencing project: providing services to taxonomists for standard genome sequencing and annotation.</title>
        <authorList>
            <consortium name="The Broad Institute Genomics Platform"/>
            <consortium name="The Broad Institute Genome Sequencing Center for Infectious Disease"/>
            <person name="Wu L."/>
            <person name="Ma J."/>
        </authorList>
    </citation>
    <scope>NUCLEOTIDE SEQUENCE [LARGE SCALE GENOMIC DNA]</scope>
    <source>
        <strain evidence="3">JCM 15592</strain>
    </source>
</reference>
<evidence type="ECO:0008006" key="4">
    <source>
        <dbReference type="Google" id="ProtNLM"/>
    </source>
</evidence>
<feature type="transmembrane region" description="Helical" evidence="1">
    <location>
        <begin position="139"/>
        <end position="156"/>
    </location>
</feature>
<feature type="transmembrane region" description="Helical" evidence="1">
    <location>
        <begin position="163"/>
        <end position="180"/>
    </location>
</feature>
<keyword evidence="1" id="KW-1133">Transmembrane helix</keyword>
<dbReference type="Proteomes" id="UP001499938">
    <property type="component" value="Unassembled WGS sequence"/>
</dbReference>
<keyword evidence="3" id="KW-1185">Reference proteome</keyword>
<organism evidence="2 3">
    <name type="scientific">Nostocoides veronense</name>
    <dbReference type="NCBI Taxonomy" id="330836"/>
    <lineage>
        <taxon>Bacteria</taxon>
        <taxon>Bacillati</taxon>
        <taxon>Actinomycetota</taxon>
        <taxon>Actinomycetes</taxon>
        <taxon>Micrococcales</taxon>
        <taxon>Intrasporangiaceae</taxon>
        <taxon>Nostocoides</taxon>
    </lineage>
</organism>
<name>A0ABP4XZZ4_9MICO</name>
<accession>A0ABP4XZZ4</accession>
<evidence type="ECO:0000313" key="3">
    <source>
        <dbReference type="Proteomes" id="UP001499938"/>
    </source>
</evidence>
<protein>
    <recommendedName>
        <fullName evidence="4">DUF1700 domain-containing protein</fullName>
    </recommendedName>
</protein>
<evidence type="ECO:0000313" key="2">
    <source>
        <dbReference type="EMBL" id="GAA1796979.1"/>
    </source>
</evidence>
<keyword evidence="1" id="KW-0812">Transmembrane</keyword>
<dbReference type="EMBL" id="BAAAPO010000033">
    <property type="protein sequence ID" value="GAA1796979.1"/>
    <property type="molecule type" value="Genomic_DNA"/>
</dbReference>
<dbReference type="Pfam" id="PF22564">
    <property type="entry name" value="HAAS"/>
    <property type="match status" value="1"/>
</dbReference>